<protein>
    <submittedName>
        <fullName evidence="1">Uncharacterized protein</fullName>
    </submittedName>
</protein>
<name>A0A368H8Q9_ANCCA</name>
<accession>A0A368H8Q9</accession>
<reference evidence="1 2" key="1">
    <citation type="submission" date="2014-10" db="EMBL/GenBank/DDBJ databases">
        <title>Draft genome of the hookworm Ancylostoma caninum.</title>
        <authorList>
            <person name="Mitreva M."/>
        </authorList>
    </citation>
    <scope>NUCLEOTIDE SEQUENCE [LARGE SCALE GENOMIC DNA]</scope>
    <source>
        <strain evidence="1 2">Baltimore</strain>
    </source>
</reference>
<keyword evidence="2" id="KW-1185">Reference proteome</keyword>
<evidence type="ECO:0000313" key="2">
    <source>
        <dbReference type="Proteomes" id="UP000252519"/>
    </source>
</evidence>
<organism evidence="1 2">
    <name type="scientific">Ancylostoma caninum</name>
    <name type="common">Dog hookworm</name>
    <dbReference type="NCBI Taxonomy" id="29170"/>
    <lineage>
        <taxon>Eukaryota</taxon>
        <taxon>Metazoa</taxon>
        <taxon>Ecdysozoa</taxon>
        <taxon>Nematoda</taxon>
        <taxon>Chromadorea</taxon>
        <taxon>Rhabditida</taxon>
        <taxon>Rhabditina</taxon>
        <taxon>Rhabditomorpha</taxon>
        <taxon>Strongyloidea</taxon>
        <taxon>Ancylostomatidae</taxon>
        <taxon>Ancylostomatinae</taxon>
        <taxon>Ancylostoma</taxon>
    </lineage>
</organism>
<comment type="caution">
    <text evidence="1">The sequence shown here is derived from an EMBL/GenBank/DDBJ whole genome shotgun (WGS) entry which is preliminary data.</text>
</comment>
<dbReference type="Proteomes" id="UP000252519">
    <property type="component" value="Unassembled WGS sequence"/>
</dbReference>
<proteinExistence type="predicted"/>
<gene>
    <name evidence="1" type="ORF">ANCCAN_02333</name>
</gene>
<dbReference type="AlphaFoldDB" id="A0A368H8Q9"/>
<evidence type="ECO:0000313" key="1">
    <source>
        <dbReference type="EMBL" id="RCN51665.1"/>
    </source>
</evidence>
<dbReference type="EMBL" id="JOJR01000012">
    <property type="protein sequence ID" value="RCN51665.1"/>
    <property type="molecule type" value="Genomic_DNA"/>
</dbReference>
<sequence>MCRHLDEFSAQRWQHLKLARGCRLVKDNKQVANIHPPVLLEGIAENPGVLTWCPVHGTSMNYAVSWNVCERMRFLEECRKCWRKHANIQRYL</sequence>